<dbReference type="AlphaFoldDB" id="A0A9N9DA62"/>
<dbReference type="EMBL" id="CAJVPL010003331">
    <property type="protein sequence ID" value="CAG8630824.1"/>
    <property type="molecule type" value="Genomic_DNA"/>
</dbReference>
<name>A0A9N9DA62_9GLOM</name>
<reference evidence="1" key="1">
    <citation type="submission" date="2021-06" db="EMBL/GenBank/DDBJ databases">
        <authorList>
            <person name="Kallberg Y."/>
            <person name="Tangrot J."/>
            <person name="Rosling A."/>
        </authorList>
    </citation>
    <scope>NUCLEOTIDE SEQUENCE</scope>
    <source>
        <strain evidence="1">MT106</strain>
    </source>
</reference>
<dbReference type="InterPro" id="IPR036388">
    <property type="entry name" value="WH-like_DNA-bd_sf"/>
</dbReference>
<sequence>MCNITEEVMRLTRIVRALLQHSITQNNNLHYVTREDVVDVFYGNKNNNITKKNLTQISEYPSSHFQTRLRPKKMCLYLLNSLIQKGIIIQVINLQRTHSESAVLTHSCKI</sequence>
<proteinExistence type="predicted"/>
<dbReference type="Proteomes" id="UP000789831">
    <property type="component" value="Unassembled WGS sequence"/>
</dbReference>
<keyword evidence="2" id="KW-1185">Reference proteome</keyword>
<dbReference type="Gene3D" id="1.10.10.10">
    <property type="entry name" value="Winged helix-like DNA-binding domain superfamily/Winged helix DNA-binding domain"/>
    <property type="match status" value="1"/>
</dbReference>
<evidence type="ECO:0000313" key="1">
    <source>
        <dbReference type="EMBL" id="CAG8630824.1"/>
    </source>
</evidence>
<dbReference type="OrthoDB" id="2467308at2759"/>
<evidence type="ECO:0000313" key="2">
    <source>
        <dbReference type="Proteomes" id="UP000789831"/>
    </source>
</evidence>
<organism evidence="1 2">
    <name type="scientific">Ambispora gerdemannii</name>
    <dbReference type="NCBI Taxonomy" id="144530"/>
    <lineage>
        <taxon>Eukaryota</taxon>
        <taxon>Fungi</taxon>
        <taxon>Fungi incertae sedis</taxon>
        <taxon>Mucoromycota</taxon>
        <taxon>Glomeromycotina</taxon>
        <taxon>Glomeromycetes</taxon>
        <taxon>Archaeosporales</taxon>
        <taxon>Ambisporaceae</taxon>
        <taxon>Ambispora</taxon>
    </lineage>
</organism>
<gene>
    <name evidence="1" type="ORF">AGERDE_LOCUS10521</name>
</gene>
<protein>
    <submittedName>
        <fullName evidence="1">4271_t:CDS:1</fullName>
    </submittedName>
</protein>
<comment type="caution">
    <text evidence="1">The sequence shown here is derived from an EMBL/GenBank/DDBJ whole genome shotgun (WGS) entry which is preliminary data.</text>
</comment>
<accession>A0A9N9DA62</accession>
<feature type="non-terminal residue" evidence="1">
    <location>
        <position position="110"/>
    </location>
</feature>